<reference evidence="1" key="1">
    <citation type="submission" date="2024-12" db="EMBL/GenBank/DDBJ databases">
        <title>Comparative genomics and development of molecular markers within Purpureocillium lilacinum and among Purpureocillium species.</title>
        <authorList>
            <person name="Yeh Z.-Y."/>
            <person name="Ni N.-T."/>
            <person name="Lo P.-H."/>
            <person name="Mushyakhwo K."/>
            <person name="Lin C.-F."/>
            <person name="Nai Y.-S."/>
        </authorList>
    </citation>
    <scope>NUCLEOTIDE SEQUENCE</scope>
    <source>
        <strain evidence="1">NCHU-NPUST-175</strain>
    </source>
</reference>
<evidence type="ECO:0000313" key="1">
    <source>
        <dbReference type="EMBL" id="KAL3953294.1"/>
    </source>
</evidence>
<sequence length="399" mass="46000">MATIVQRLLRTPGVRRLLNLSAFEALSLAEPIAWFLLTAPIFVFTLRQAPKLRWWLLPINVFPAVQCYRTVDQLSTHLPGLDWLLAFTTLIYIIHSTSALYIERWTLPARPPGASPRWETTMAFKAWMNPRRLPLVDPTSSKATWTQRLIFALWRLVPLIVLGFIYVAVELSLLLFLTPMPRDFGPPQQRYFHLGWGRATVLRAAFSLHWAWLTYLILTAAHAALAILFVAVLQLDEPREWPLLYGNPLNAYSIRRFWGSFWHRLGTESQLRYGRLVSREVLGLQPRGASEKTFLAFWVFTISGVVHALVTHKAEPEAGPLSDMWFLQLNFAGGLLELVLYRFGGRSRGRRVLQRGLGYLWLLLFFYCIVPPYQYPVLHKAAVRRMPFKVNMKMSPRSS</sequence>
<name>A0ACC4DCH1_PURLI</name>
<keyword evidence="2" id="KW-1185">Reference proteome</keyword>
<comment type="caution">
    <text evidence="1">The sequence shown here is derived from an EMBL/GenBank/DDBJ whole genome shotgun (WGS) entry which is preliminary data.</text>
</comment>
<proteinExistence type="predicted"/>
<gene>
    <name evidence="1" type="ORF">ACCO45_013237</name>
</gene>
<dbReference type="EMBL" id="JBGNUJ010000012">
    <property type="protein sequence ID" value="KAL3953294.1"/>
    <property type="molecule type" value="Genomic_DNA"/>
</dbReference>
<accession>A0ACC4DCH1</accession>
<dbReference type="Proteomes" id="UP001638806">
    <property type="component" value="Unassembled WGS sequence"/>
</dbReference>
<protein>
    <submittedName>
        <fullName evidence="1">Uncharacterized protein</fullName>
    </submittedName>
</protein>
<organism evidence="1 2">
    <name type="scientific">Purpureocillium lilacinum</name>
    <name type="common">Paecilomyces lilacinus</name>
    <dbReference type="NCBI Taxonomy" id="33203"/>
    <lineage>
        <taxon>Eukaryota</taxon>
        <taxon>Fungi</taxon>
        <taxon>Dikarya</taxon>
        <taxon>Ascomycota</taxon>
        <taxon>Pezizomycotina</taxon>
        <taxon>Sordariomycetes</taxon>
        <taxon>Hypocreomycetidae</taxon>
        <taxon>Hypocreales</taxon>
        <taxon>Ophiocordycipitaceae</taxon>
        <taxon>Purpureocillium</taxon>
    </lineage>
</organism>
<evidence type="ECO:0000313" key="2">
    <source>
        <dbReference type="Proteomes" id="UP001638806"/>
    </source>
</evidence>